<sequence>MKLYIFVCISFIFTITNGQKKEYPSIQRGDFPEGIYMTLEDVLNKTPSSTTELYFKTALKDDSVNPEKVYFFDKTNDQKVRKPVAVSYKGEMYFQIYRKYTNKDDRGFNPNAYSRFCKVLNYGRFLYFEENMSSAWAGGLLDVINSRTKLIGGNTKGIVLDLENKEFNLLQNCDDLNDFLFEHEIPSVPCDPSQYTIGDLRKEMDKINKPYSNH</sequence>
<proteinExistence type="predicted"/>
<keyword evidence="2" id="KW-1185">Reference proteome</keyword>
<protein>
    <submittedName>
        <fullName evidence="1">Uncharacterized protein</fullName>
    </submittedName>
</protein>
<accession>A0A316X941</accession>
<reference evidence="1 2" key="1">
    <citation type="submission" date="2018-04" db="EMBL/GenBank/DDBJ databases">
        <title>Draft Genome Sequence of Phosphate-Solubilizing Chryseobacterium sp. ISE14 that is a Biocontrol and Plant Growth-Promoting Rhizobacterium Isolated from Cucumber.</title>
        <authorList>
            <person name="Jeong J.-J."/>
            <person name="Sang M.K."/>
            <person name="Choi I.-G."/>
            <person name="Kim K.D."/>
        </authorList>
    </citation>
    <scope>NUCLEOTIDE SEQUENCE [LARGE SCALE GENOMIC DNA]</scope>
    <source>
        <strain evidence="1 2">ISE14</strain>
    </source>
</reference>
<dbReference type="Proteomes" id="UP000236594">
    <property type="component" value="Unassembled WGS sequence"/>
</dbReference>
<dbReference type="OrthoDB" id="707246at2"/>
<evidence type="ECO:0000313" key="2">
    <source>
        <dbReference type="Proteomes" id="UP000236594"/>
    </source>
</evidence>
<organism evidence="1 2">
    <name type="scientific">Chryseobacterium phosphatilyticum</name>
    <dbReference type="NCBI Taxonomy" id="475075"/>
    <lineage>
        <taxon>Bacteria</taxon>
        <taxon>Pseudomonadati</taxon>
        <taxon>Bacteroidota</taxon>
        <taxon>Flavobacteriia</taxon>
        <taxon>Flavobacteriales</taxon>
        <taxon>Weeksellaceae</taxon>
        <taxon>Chryseobacterium group</taxon>
        <taxon>Chryseobacterium</taxon>
    </lineage>
</organism>
<dbReference type="EMBL" id="PPED02000002">
    <property type="protein sequence ID" value="PWN70034.1"/>
    <property type="molecule type" value="Genomic_DNA"/>
</dbReference>
<dbReference type="AlphaFoldDB" id="A0A316X941"/>
<evidence type="ECO:0000313" key="1">
    <source>
        <dbReference type="EMBL" id="PWN70034.1"/>
    </source>
</evidence>
<gene>
    <name evidence="1" type="ORF">C1631_008525</name>
</gene>
<comment type="caution">
    <text evidence="1">The sequence shown here is derived from an EMBL/GenBank/DDBJ whole genome shotgun (WGS) entry which is preliminary data.</text>
</comment>
<dbReference type="RefSeq" id="WP_103247011.1">
    <property type="nucleotide sequence ID" value="NZ_PPED02000002.1"/>
</dbReference>
<name>A0A316X941_9FLAO</name>